<evidence type="ECO:0000313" key="2">
    <source>
        <dbReference type="EMBL" id="MEQ2520219.1"/>
    </source>
</evidence>
<comment type="caution">
    <text evidence="2">The sequence shown here is derived from an EMBL/GenBank/DDBJ whole genome shotgun (WGS) entry which is preliminary data.</text>
</comment>
<sequence length="308" mass="34635">MKVLFVGLGSIGTRHLQNLHTVAAEKGIPVEAWALRSSGRELPVATQALLAGEMRALSGQEHFDAAFITNPTSLHFESLRMLRGKADALFIEKPIFDRTEADLEQCLAPGQKAYVAAPMRWCGVMLALKRRLPELRPYSVRVICSSYLPDWRPGVDYRTVYSAHREMGGGVTIDLIHEWDYLVELFGKPLEMHHFKGTYSDLEIDSDDLSVYIARYPTMLAEVHLDYFGRQYRRSIELFCKEGTVVADFGAGTLTLADGTVEHWDEPVNQRYLREMAYFLDYAQNGTGESVNTPATALDVLKLTLGEI</sequence>
<dbReference type="Pfam" id="PF01408">
    <property type="entry name" value="GFO_IDH_MocA"/>
    <property type="match status" value="1"/>
</dbReference>
<evidence type="ECO:0000259" key="1">
    <source>
        <dbReference type="Pfam" id="PF01408"/>
    </source>
</evidence>
<reference evidence="2 3" key="1">
    <citation type="submission" date="2024-03" db="EMBL/GenBank/DDBJ databases">
        <title>Human intestinal bacterial collection.</title>
        <authorList>
            <person name="Pauvert C."/>
            <person name="Hitch T.C.A."/>
            <person name="Clavel T."/>
        </authorList>
    </citation>
    <scope>NUCLEOTIDE SEQUENCE [LARGE SCALE GENOMIC DNA]</scope>
    <source>
        <strain evidence="2 3">CLA-JM-H11</strain>
    </source>
</reference>
<dbReference type="RefSeq" id="WP_349215688.1">
    <property type="nucleotide sequence ID" value="NZ_JBBMFA010000084.1"/>
</dbReference>
<organism evidence="2 3">
    <name type="scientific">Ruthenibacterium intestinale</name>
    <dbReference type="NCBI Taxonomy" id="3133163"/>
    <lineage>
        <taxon>Bacteria</taxon>
        <taxon>Bacillati</taxon>
        <taxon>Bacillota</taxon>
        <taxon>Clostridia</taxon>
        <taxon>Eubacteriales</taxon>
        <taxon>Oscillospiraceae</taxon>
        <taxon>Ruthenibacterium</taxon>
    </lineage>
</organism>
<protein>
    <submittedName>
        <fullName evidence="2">Gfo/Idh/MocA family oxidoreductase</fullName>
    </submittedName>
</protein>
<keyword evidence="3" id="KW-1185">Reference proteome</keyword>
<accession>A0ABV1GEH8</accession>
<feature type="domain" description="Gfo/Idh/MocA-like oxidoreductase N-terminal" evidence="1">
    <location>
        <begin position="1"/>
        <end position="100"/>
    </location>
</feature>
<dbReference type="EMBL" id="JBBMFA010000084">
    <property type="protein sequence ID" value="MEQ2520219.1"/>
    <property type="molecule type" value="Genomic_DNA"/>
</dbReference>
<name>A0ABV1GEH8_9FIRM</name>
<gene>
    <name evidence="2" type="ORF">WMO24_07230</name>
</gene>
<proteinExistence type="predicted"/>
<dbReference type="InterPro" id="IPR036291">
    <property type="entry name" value="NAD(P)-bd_dom_sf"/>
</dbReference>
<dbReference type="Proteomes" id="UP001477672">
    <property type="component" value="Unassembled WGS sequence"/>
</dbReference>
<dbReference type="InterPro" id="IPR000683">
    <property type="entry name" value="Gfo/Idh/MocA-like_OxRdtase_N"/>
</dbReference>
<dbReference type="Gene3D" id="3.30.360.10">
    <property type="entry name" value="Dihydrodipicolinate Reductase, domain 2"/>
    <property type="match status" value="1"/>
</dbReference>
<dbReference type="SUPFAM" id="SSF51735">
    <property type="entry name" value="NAD(P)-binding Rossmann-fold domains"/>
    <property type="match status" value="1"/>
</dbReference>
<dbReference type="SUPFAM" id="SSF55347">
    <property type="entry name" value="Glyceraldehyde-3-phosphate dehydrogenase-like, C-terminal domain"/>
    <property type="match status" value="1"/>
</dbReference>
<evidence type="ECO:0000313" key="3">
    <source>
        <dbReference type="Proteomes" id="UP001477672"/>
    </source>
</evidence>
<dbReference type="Gene3D" id="3.40.50.720">
    <property type="entry name" value="NAD(P)-binding Rossmann-like Domain"/>
    <property type="match status" value="1"/>
</dbReference>